<accession>A0A4Q1SHY6</accession>
<dbReference type="PANTHER" id="PTHR33169:SF14">
    <property type="entry name" value="TRANSCRIPTIONAL REGULATOR RV3488"/>
    <property type="match status" value="1"/>
</dbReference>
<dbReference type="SUPFAM" id="SSF46785">
    <property type="entry name" value="Winged helix' DNA-binding domain"/>
    <property type="match status" value="1"/>
</dbReference>
<dbReference type="InterPro" id="IPR005149">
    <property type="entry name" value="Tscrpt_reg_PadR_N"/>
</dbReference>
<proteinExistence type="predicted"/>
<dbReference type="InterPro" id="IPR036390">
    <property type="entry name" value="WH_DNA-bd_sf"/>
</dbReference>
<sequence length="114" mass="12907">MNDQTSLGELELLILLALVQLGDRAYGVPIARELALYRGREVALGSIYAVLTRLEERGLVLSMLGDPTPERGGRAKRYFELTREGLRELHRTRRVLTELWRKLPALDPAPALDR</sequence>
<dbReference type="Gene3D" id="1.10.10.10">
    <property type="entry name" value="Winged helix-like DNA-binding domain superfamily/Winged helix DNA-binding domain"/>
    <property type="match status" value="1"/>
</dbReference>
<dbReference type="InterPro" id="IPR052509">
    <property type="entry name" value="Metal_resp_DNA-bind_regulator"/>
</dbReference>
<dbReference type="AlphaFoldDB" id="A0A4Q1SHY6"/>
<dbReference type="OrthoDB" id="120743at2"/>
<gene>
    <name evidence="2" type="ORF">ESZ00_04530</name>
</gene>
<reference evidence="2 3" key="1">
    <citation type="journal article" date="2016" name="Int. J. Syst. Evol. Microbiol.">
        <title>Acidipila dinghuensis sp. nov., an acidobacterium isolated from forest soil.</title>
        <authorList>
            <person name="Jiang Y.W."/>
            <person name="Wang J."/>
            <person name="Chen M.H."/>
            <person name="Lv Y.Y."/>
            <person name="Qiu L.H."/>
        </authorList>
    </citation>
    <scope>NUCLEOTIDE SEQUENCE [LARGE SCALE GENOMIC DNA]</scope>
    <source>
        <strain evidence="2 3">DHOF10</strain>
    </source>
</reference>
<dbReference type="Proteomes" id="UP000290253">
    <property type="component" value="Unassembled WGS sequence"/>
</dbReference>
<evidence type="ECO:0000313" key="2">
    <source>
        <dbReference type="EMBL" id="RXS97186.1"/>
    </source>
</evidence>
<dbReference type="RefSeq" id="WP_129206966.1">
    <property type="nucleotide sequence ID" value="NZ_BMGU01000001.1"/>
</dbReference>
<dbReference type="PANTHER" id="PTHR33169">
    <property type="entry name" value="PADR-FAMILY TRANSCRIPTIONAL REGULATOR"/>
    <property type="match status" value="1"/>
</dbReference>
<dbReference type="Pfam" id="PF03551">
    <property type="entry name" value="PadR"/>
    <property type="match status" value="1"/>
</dbReference>
<name>A0A4Q1SHY6_9BACT</name>
<keyword evidence="3" id="KW-1185">Reference proteome</keyword>
<organism evidence="2 3">
    <name type="scientific">Silvibacterium dinghuense</name>
    <dbReference type="NCBI Taxonomy" id="1560006"/>
    <lineage>
        <taxon>Bacteria</taxon>
        <taxon>Pseudomonadati</taxon>
        <taxon>Acidobacteriota</taxon>
        <taxon>Terriglobia</taxon>
        <taxon>Terriglobales</taxon>
        <taxon>Acidobacteriaceae</taxon>
        <taxon>Silvibacterium</taxon>
    </lineage>
</organism>
<dbReference type="InterPro" id="IPR036388">
    <property type="entry name" value="WH-like_DNA-bd_sf"/>
</dbReference>
<feature type="domain" description="Transcription regulator PadR N-terminal" evidence="1">
    <location>
        <begin position="16"/>
        <end position="90"/>
    </location>
</feature>
<evidence type="ECO:0000259" key="1">
    <source>
        <dbReference type="Pfam" id="PF03551"/>
    </source>
</evidence>
<evidence type="ECO:0000313" key="3">
    <source>
        <dbReference type="Proteomes" id="UP000290253"/>
    </source>
</evidence>
<protein>
    <submittedName>
        <fullName evidence="2">PadR family transcriptional regulator</fullName>
    </submittedName>
</protein>
<dbReference type="EMBL" id="SDMK01000001">
    <property type="protein sequence ID" value="RXS97186.1"/>
    <property type="molecule type" value="Genomic_DNA"/>
</dbReference>
<comment type="caution">
    <text evidence="2">The sequence shown here is derived from an EMBL/GenBank/DDBJ whole genome shotgun (WGS) entry which is preliminary data.</text>
</comment>